<dbReference type="AlphaFoldDB" id="A0A512L6A0"/>
<dbReference type="NCBIfam" id="TIGR03025">
    <property type="entry name" value="EPS_sugtrans"/>
    <property type="match status" value="1"/>
</dbReference>
<evidence type="ECO:0000256" key="5">
    <source>
        <dbReference type="ARBA" id="ARBA00022989"/>
    </source>
</evidence>
<gene>
    <name evidence="9" type="ORF">TPL01_11420</name>
</gene>
<evidence type="ECO:0000259" key="8">
    <source>
        <dbReference type="Pfam" id="PF02397"/>
    </source>
</evidence>
<evidence type="ECO:0000313" key="10">
    <source>
        <dbReference type="Proteomes" id="UP000321337"/>
    </source>
</evidence>
<comment type="subcellular location">
    <subcellularLocation>
        <location evidence="1">Membrane</location>
        <topology evidence="1">Multi-pass membrane protein</topology>
    </subcellularLocation>
</comment>
<feature type="transmembrane region" description="Helical" evidence="7">
    <location>
        <begin position="79"/>
        <end position="100"/>
    </location>
</feature>
<keyword evidence="5 7" id="KW-1133">Transmembrane helix</keyword>
<evidence type="ECO:0000256" key="1">
    <source>
        <dbReference type="ARBA" id="ARBA00004141"/>
    </source>
</evidence>
<dbReference type="InterPro" id="IPR036291">
    <property type="entry name" value="NAD(P)-bd_dom_sf"/>
</dbReference>
<dbReference type="GO" id="GO:0009242">
    <property type="term" value="P:colanic acid biosynthetic process"/>
    <property type="evidence" value="ECO:0007669"/>
    <property type="project" value="TreeGrafter"/>
</dbReference>
<evidence type="ECO:0000256" key="2">
    <source>
        <dbReference type="ARBA" id="ARBA00006464"/>
    </source>
</evidence>
<feature type="transmembrane region" description="Helical" evidence="7">
    <location>
        <begin position="278"/>
        <end position="299"/>
    </location>
</feature>
<dbReference type="SUPFAM" id="SSF51735">
    <property type="entry name" value="NAD(P)-binding Rossmann-fold domains"/>
    <property type="match status" value="1"/>
</dbReference>
<sequence length="463" mass="51888">MFGGYEHPVLSLAKRLVNPLVIFISLIIAVVIEQQKFDGLHLLLGILAFLVASQVFDGFEFFEVSNLHGTGIVTHGRNLLVAWALVLGILSAVGAFSGIIEDYNPRVLLLWSLITPVLLFIGHSLVRTYLEMLRSNGSIRRSVIVGANELGHKLADRIHQQRSLMTRVEAFFDDRSGERCENELKNVVFGGIDDVAAYVARHEIDLVYITLPMLNHPRVLDLVNSLRDTTASIYFVPDVFMFDLVQARLDNINGIPVISVFETPLTGINAVHKRVFDVAASGLILCAIAPLMLVIAVLVKATSKGPVIFKQRRYGMDGDEILVYKFRSMCVCEDSQVVIQATQNDARVTRIGAILRRTSLDELPQFFNVLQGTMSIVGPRPHAVAHNEHYRKLIHGYMWRHKVKPGITGWAQVNGYRGETDTIGKMEGRVIYDIAYLKSWSLWLDLTIIFKTLKLVLKDAHAY</sequence>
<dbReference type="GO" id="GO:0089702">
    <property type="term" value="F:undecaprenyl-phosphate glucose phosphotransferase activity"/>
    <property type="evidence" value="ECO:0007669"/>
    <property type="project" value="TreeGrafter"/>
</dbReference>
<keyword evidence="4 7" id="KW-0812">Transmembrane</keyword>
<organism evidence="9 10">
    <name type="scientific">Sulfuriferula plumbiphila</name>
    <dbReference type="NCBI Taxonomy" id="171865"/>
    <lineage>
        <taxon>Bacteria</taxon>
        <taxon>Pseudomonadati</taxon>
        <taxon>Pseudomonadota</taxon>
        <taxon>Betaproteobacteria</taxon>
        <taxon>Nitrosomonadales</taxon>
        <taxon>Sulfuricellaceae</taxon>
        <taxon>Sulfuriferula</taxon>
    </lineage>
</organism>
<accession>A0A512L6A0</accession>
<dbReference type="NCBIfam" id="TIGR03023">
    <property type="entry name" value="WcaJ_sugtrans"/>
    <property type="match status" value="1"/>
</dbReference>
<evidence type="ECO:0000256" key="7">
    <source>
        <dbReference type="SAM" id="Phobius"/>
    </source>
</evidence>
<dbReference type="PANTHER" id="PTHR30576:SF21">
    <property type="entry name" value="UDP-GLUCOSE:UNDECAPRENYL-PHOSPHATE GLUCOSE-1-PHOSPHATE TRANSFERASE"/>
    <property type="match status" value="1"/>
</dbReference>
<dbReference type="RefSeq" id="WP_147071657.1">
    <property type="nucleotide sequence ID" value="NZ_BKAD01000010.1"/>
</dbReference>
<dbReference type="Gene3D" id="3.40.50.720">
    <property type="entry name" value="NAD(P)-binding Rossmann-like Domain"/>
    <property type="match status" value="1"/>
</dbReference>
<keyword evidence="3 9" id="KW-0808">Transferase</keyword>
<dbReference type="Proteomes" id="UP000321337">
    <property type="component" value="Unassembled WGS sequence"/>
</dbReference>
<keyword evidence="10" id="KW-1185">Reference proteome</keyword>
<reference evidence="9 10" key="1">
    <citation type="submission" date="2019-07" db="EMBL/GenBank/DDBJ databases">
        <title>Whole genome shotgun sequence of Thiobacillus plumbophilus NBRC 107929.</title>
        <authorList>
            <person name="Hosoyama A."/>
            <person name="Uohara A."/>
            <person name="Ohji S."/>
            <person name="Ichikawa N."/>
        </authorList>
    </citation>
    <scope>NUCLEOTIDE SEQUENCE [LARGE SCALE GENOMIC DNA]</scope>
    <source>
        <strain evidence="9 10">NBRC 107929</strain>
    </source>
</reference>
<keyword evidence="6 7" id="KW-0472">Membrane</keyword>
<proteinExistence type="inferred from homology"/>
<feature type="domain" description="Bacterial sugar transferase" evidence="8">
    <location>
        <begin position="273"/>
        <end position="458"/>
    </location>
</feature>
<dbReference type="Pfam" id="PF02397">
    <property type="entry name" value="Bac_transf"/>
    <property type="match status" value="1"/>
</dbReference>
<dbReference type="OrthoDB" id="9808602at2"/>
<dbReference type="InterPro" id="IPR017475">
    <property type="entry name" value="EPS_sugar_tfrase"/>
</dbReference>
<dbReference type="InterPro" id="IPR003362">
    <property type="entry name" value="Bact_transf"/>
</dbReference>
<evidence type="ECO:0000313" key="9">
    <source>
        <dbReference type="EMBL" id="GEP30004.1"/>
    </source>
</evidence>
<dbReference type="Pfam" id="PF13727">
    <property type="entry name" value="CoA_binding_3"/>
    <property type="match status" value="1"/>
</dbReference>
<dbReference type="PANTHER" id="PTHR30576">
    <property type="entry name" value="COLANIC BIOSYNTHESIS UDP-GLUCOSE LIPID CARRIER TRANSFERASE"/>
    <property type="match status" value="1"/>
</dbReference>
<dbReference type="GO" id="GO:0016020">
    <property type="term" value="C:membrane"/>
    <property type="evidence" value="ECO:0007669"/>
    <property type="project" value="UniProtKB-SubCell"/>
</dbReference>
<protein>
    <submittedName>
        <fullName evidence="9">Undecaprenyl-phosphate glucose phosphotransferase</fullName>
    </submittedName>
</protein>
<comment type="caution">
    <text evidence="9">The sequence shown here is derived from an EMBL/GenBank/DDBJ whole genome shotgun (WGS) entry which is preliminary data.</text>
</comment>
<feature type="transmembrane region" description="Helical" evidence="7">
    <location>
        <begin position="107"/>
        <end position="126"/>
    </location>
</feature>
<evidence type="ECO:0000256" key="6">
    <source>
        <dbReference type="ARBA" id="ARBA00023136"/>
    </source>
</evidence>
<evidence type="ECO:0000256" key="4">
    <source>
        <dbReference type="ARBA" id="ARBA00022692"/>
    </source>
</evidence>
<feature type="transmembrane region" description="Helical" evidence="7">
    <location>
        <begin position="39"/>
        <end position="59"/>
    </location>
</feature>
<comment type="similarity">
    <text evidence="2">Belongs to the bacterial sugar transferase family.</text>
</comment>
<feature type="transmembrane region" description="Helical" evidence="7">
    <location>
        <begin position="12"/>
        <end position="32"/>
    </location>
</feature>
<evidence type="ECO:0000256" key="3">
    <source>
        <dbReference type="ARBA" id="ARBA00022679"/>
    </source>
</evidence>
<name>A0A512L6A0_9PROT</name>
<dbReference type="EMBL" id="BKAD01000010">
    <property type="protein sequence ID" value="GEP30004.1"/>
    <property type="molecule type" value="Genomic_DNA"/>
</dbReference>
<dbReference type="InterPro" id="IPR017473">
    <property type="entry name" value="Undecaprenyl-P_gluc_Ptfrase"/>
</dbReference>